<proteinExistence type="predicted"/>
<dbReference type="EMBL" id="SRYA01000207">
    <property type="protein sequence ID" value="TGY84995.1"/>
    <property type="molecule type" value="Genomic_DNA"/>
</dbReference>
<accession>A0AC61RLJ2</accession>
<gene>
    <name evidence="1" type="ORF">E5329_29055</name>
</gene>
<reference evidence="1" key="1">
    <citation type="submission" date="2019-04" db="EMBL/GenBank/DDBJ databases">
        <title>Microbes associate with the intestines of laboratory mice.</title>
        <authorList>
            <person name="Navarre W."/>
            <person name="Wong E."/>
            <person name="Huang K."/>
            <person name="Tropini C."/>
            <person name="Ng K."/>
            <person name="Yu B."/>
        </authorList>
    </citation>
    <scope>NUCLEOTIDE SEQUENCE</scope>
    <source>
        <strain evidence="1">NM01_1-7b</strain>
    </source>
</reference>
<sequence>MAQKKVYDEEFKIQAVKLGREIGFSKAAKELGINTDTLYGWNKRAKEARLDLGPGNQTPNTAMSLTEEVQKLRQQNRDLAKQNARLKEENEFLAEASAFFAASRRKSAKT</sequence>
<evidence type="ECO:0000313" key="1">
    <source>
        <dbReference type="EMBL" id="TGY84995.1"/>
    </source>
</evidence>
<comment type="caution">
    <text evidence="1">The sequence shown here is derived from an EMBL/GenBank/DDBJ whole genome shotgun (WGS) entry which is preliminary data.</text>
</comment>
<evidence type="ECO:0000313" key="2">
    <source>
        <dbReference type="Proteomes" id="UP000304953"/>
    </source>
</evidence>
<dbReference type="Proteomes" id="UP000304953">
    <property type="component" value="Unassembled WGS sequence"/>
</dbReference>
<keyword evidence="2" id="KW-1185">Reference proteome</keyword>
<protein>
    <submittedName>
        <fullName evidence="1">Transposase</fullName>
    </submittedName>
</protein>
<name>A0AC61RLJ2_9FIRM</name>
<organism evidence="1 2">
    <name type="scientific">Petralouisia muris</name>
    <dbReference type="NCBI Taxonomy" id="3032872"/>
    <lineage>
        <taxon>Bacteria</taxon>
        <taxon>Bacillati</taxon>
        <taxon>Bacillota</taxon>
        <taxon>Clostridia</taxon>
        <taxon>Lachnospirales</taxon>
        <taxon>Lachnospiraceae</taxon>
        <taxon>Petralouisia</taxon>
    </lineage>
</organism>